<dbReference type="EMBL" id="JBGBPQ010000014">
    <property type="protein sequence ID" value="KAL1511174.1"/>
    <property type="molecule type" value="Genomic_DNA"/>
</dbReference>
<comment type="subcellular location">
    <subcellularLocation>
        <location evidence="1">Mitochondrion membrane</location>
        <topology evidence="1">Multi-pass membrane protein</topology>
    </subcellularLocation>
</comment>
<keyword evidence="3" id="KW-0813">Transport</keyword>
<evidence type="ECO:0000313" key="11">
    <source>
        <dbReference type="Proteomes" id="UP001515480"/>
    </source>
</evidence>
<dbReference type="PANTHER" id="PTHR11153:SF6">
    <property type="entry name" value="SIDEROFLEXIN-5"/>
    <property type="match status" value="1"/>
</dbReference>
<organism evidence="10 11">
    <name type="scientific">Prymnesium parvum</name>
    <name type="common">Toxic golden alga</name>
    <dbReference type="NCBI Taxonomy" id="97485"/>
    <lineage>
        <taxon>Eukaryota</taxon>
        <taxon>Haptista</taxon>
        <taxon>Haptophyta</taxon>
        <taxon>Prymnesiophyceae</taxon>
        <taxon>Prymnesiales</taxon>
        <taxon>Prymnesiaceae</taxon>
        <taxon>Prymnesium</taxon>
    </lineage>
</organism>
<keyword evidence="6 9" id="KW-1133">Transmembrane helix</keyword>
<evidence type="ECO:0000256" key="2">
    <source>
        <dbReference type="ARBA" id="ARBA00005974"/>
    </source>
</evidence>
<feature type="transmembrane region" description="Helical" evidence="9">
    <location>
        <begin position="142"/>
        <end position="161"/>
    </location>
</feature>
<evidence type="ECO:0000256" key="5">
    <source>
        <dbReference type="ARBA" id="ARBA00022970"/>
    </source>
</evidence>
<evidence type="ECO:0000256" key="1">
    <source>
        <dbReference type="ARBA" id="ARBA00004225"/>
    </source>
</evidence>
<evidence type="ECO:0000256" key="8">
    <source>
        <dbReference type="ARBA" id="ARBA00023136"/>
    </source>
</evidence>
<evidence type="ECO:0000256" key="9">
    <source>
        <dbReference type="SAM" id="Phobius"/>
    </source>
</evidence>
<dbReference type="GO" id="GO:0015075">
    <property type="term" value="F:monoatomic ion transmembrane transporter activity"/>
    <property type="evidence" value="ECO:0007669"/>
    <property type="project" value="InterPro"/>
</dbReference>
<keyword evidence="5" id="KW-0029">Amino-acid transport</keyword>
<evidence type="ECO:0000256" key="6">
    <source>
        <dbReference type="ARBA" id="ARBA00022989"/>
    </source>
</evidence>
<evidence type="ECO:0000256" key="4">
    <source>
        <dbReference type="ARBA" id="ARBA00022692"/>
    </source>
</evidence>
<feature type="transmembrane region" description="Helical" evidence="9">
    <location>
        <begin position="173"/>
        <end position="190"/>
    </location>
</feature>
<keyword evidence="11" id="KW-1185">Reference proteome</keyword>
<evidence type="ECO:0008006" key="12">
    <source>
        <dbReference type="Google" id="ProtNLM"/>
    </source>
</evidence>
<feature type="transmembrane region" description="Helical" evidence="9">
    <location>
        <begin position="230"/>
        <end position="247"/>
    </location>
</feature>
<keyword evidence="8 9" id="KW-0472">Membrane</keyword>
<comment type="similarity">
    <text evidence="2">Belongs to the sideroflexin family.</text>
</comment>
<feature type="transmembrane region" description="Helical" evidence="9">
    <location>
        <begin position="259"/>
        <end position="282"/>
    </location>
</feature>
<proteinExistence type="inferred from homology"/>
<accession>A0AB34J1D6</accession>
<dbReference type="Proteomes" id="UP001515480">
    <property type="component" value="Unassembled WGS sequence"/>
</dbReference>
<keyword evidence="7" id="KW-0496">Mitochondrion</keyword>
<evidence type="ECO:0000256" key="3">
    <source>
        <dbReference type="ARBA" id="ARBA00022448"/>
    </source>
</evidence>
<dbReference type="InterPro" id="IPR004686">
    <property type="entry name" value="Mtc"/>
</dbReference>
<keyword evidence="4 9" id="KW-0812">Transmembrane</keyword>
<dbReference type="AlphaFoldDB" id="A0AB34J1D6"/>
<dbReference type="Pfam" id="PF03820">
    <property type="entry name" value="SFXNs"/>
    <property type="match status" value="1"/>
</dbReference>
<comment type="caution">
    <text evidence="10">The sequence shown here is derived from an EMBL/GenBank/DDBJ whole genome shotgun (WGS) entry which is preliminary data.</text>
</comment>
<protein>
    <recommendedName>
        <fullName evidence="12">Sidoreflexin</fullName>
    </recommendedName>
</protein>
<reference evidence="10 11" key="1">
    <citation type="journal article" date="2024" name="Science">
        <title>Giant polyketide synthase enzymes in the biosynthesis of giant marine polyether toxins.</title>
        <authorList>
            <person name="Fallon T.R."/>
            <person name="Shende V.V."/>
            <person name="Wierzbicki I.H."/>
            <person name="Pendleton A.L."/>
            <person name="Watervoot N.F."/>
            <person name="Auber R.P."/>
            <person name="Gonzalez D.J."/>
            <person name="Wisecaver J.H."/>
            <person name="Moore B.S."/>
        </authorList>
    </citation>
    <scope>NUCLEOTIDE SEQUENCE [LARGE SCALE GENOMIC DNA]</scope>
    <source>
        <strain evidence="10 11">12B1</strain>
    </source>
</reference>
<dbReference type="PANTHER" id="PTHR11153">
    <property type="entry name" value="SIDEROFLEXIN"/>
    <property type="match status" value="1"/>
</dbReference>
<evidence type="ECO:0000256" key="7">
    <source>
        <dbReference type="ARBA" id="ARBA00023128"/>
    </source>
</evidence>
<dbReference type="GO" id="GO:1990542">
    <property type="term" value="P:mitochondrial transmembrane transport"/>
    <property type="evidence" value="ECO:0007669"/>
    <property type="project" value="TreeGrafter"/>
</dbReference>
<sequence length="317" mass="33771">MVPPFDPKGSRFDQSTFWGRLSHFRQMVDPRTLLTTQEELRAAQELLARHARGKSDASAHELWEAKRVTDAIIHPVTGEEMFLLGRMSAFVPVNTIPTAGMLLARTPAATAFWQWINQSVNVMCNYVNRSGASIDMAQVAQAYALAVGVSCSIAVGAGRLINSGPGWVKRLGIAVPYMAVVTAGASNVAFTRLPEMQHGVPISDVEGSPLGVSKKAATTSVAMTVASRNVVLPIAPMLLPPLAMGVLRSALPNLKGIPAVAAEVALVATSIYFALPVAIAIFPQELSIPVSALEPEFQNLKDSHGRPITSVLCNKGL</sequence>
<dbReference type="GO" id="GO:0005743">
    <property type="term" value="C:mitochondrial inner membrane"/>
    <property type="evidence" value="ECO:0007669"/>
    <property type="project" value="TreeGrafter"/>
</dbReference>
<evidence type="ECO:0000313" key="10">
    <source>
        <dbReference type="EMBL" id="KAL1511174.1"/>
    </source>
</evidence>
<gene>
    <name evidence="10" type="ORF">AB1Y20_005990</name>
</gene>
<dbReference type="GO" id="GO:0006865">
    <property type="term" value="P:amino acid transport"/>
    <property type="evidence" value="ECO:0007669"/>
    <property type="project" value="UniProtKB-KW"/>
</dbReference>
<name>A0AB34J1D6_PRYPA</name>